<keyword evidence="5" id="KW-0677">Repeat</keyword>
<dbReference type="InterPro" id="IPR024977">
    <property type="entry name" value="Apc4-like_WD40_dom"/>
</dbReference>
<comment type="subcellular location">
    <subcellularLocation>
        <location evidence="1">Cytoplasm</location>
        <location evidence="1">Cytoskeleton</location>
    </subcellularLocation>
</comment>
<sequence length="450" mass="46566">MADIHQLVNAPLTAHAFNADRSQVAVSPNSNEVHIYAFDGQRWALQHVLTEHDKLVTSIDWAPQTNRIVTCAHDRNAYVWTLESSPETGAPVWAPTLVLLRINRSATFVRWSPNEEKFAVASGARTIAVCQYDAESNWWVAKHVKKPLRSTVLSLDWHPNSVLLAAGSADGAARVFSAFIKGVDEKPPASPWGERLPFNTVCGEFMSAAGGWVHGIAFSPSGDALAFVSASPSSIPRVSASSQSTDPAPGLLAAHDSMLTVVYPSAPEQPPSAVYTVNLASLPCLTLTWTSDNALVAAGHDCQPLVFEGSREGGWAQTGSLDQRTGSGARPGGAGAGAGAAGGVGRLNRSEAFNMFRAADSRGVSSSAGGAASSGAGAGAVGAGQKLTSHGTELLTVHQNTITSVRAYSGAPGAVDRVSTTGVDGRLVVWPVAAGGGVGGVTRGVGQLSM</sequence>
<dbReference type="EMBL" id="SOZI01000090">
    <property type="protein sequence ID" value="TNY19595.1"/>
    <property type="molecule type" value="Genomic_DNA"/>
</dbReference>
<keyword evidence="4 10" id="KW-0853">WD repeat</keyword>
<evidence type="ECO:0000259" key="12">
    <source>
        <dbReference type="Pfam" id="PF12894"/>
    </source>
</evidence>
<dbReference type="SMART" id="SM00320">
    <property type="entry name" value="WD40"/>
    <property type="match status" value="5"/>
</dbReference>
<dbReference type="AlphaFoldDB" id="A0A5C5FSH8"/>
<evidence type="ECO:0000313" key="14">
    <source>
        <dbReference type="Proteomes" id="UP000311382"/>
    </source>
</evidence>
<dbReference type="PANTHER" id="PTHR10709">
    <property type="entry name" value="ACTIN-RELATED PROTEIN 2/3 COMPLEX SUBUNIT 1"/>
    <property type="match status" value="1"/>
</dbReference>
<dbReference type="InterPro" id="IPR001680">
    <property type="entry name" value="WD40_rpt"/>
</dbReference>
<keyword evidence="6" id="KW-0009">Actin-binding</keyword>
<dbReference type="GO" id="GO:0034314">
    <property type="term" value="P:Arp2/3 complex-mediated actin nucleation"/>
    <property type="evidence" value="ECO:0007669"/>
    <property type="project" value="InterPro"/>
</dbReference>
<dbReference type="Pfam" id="PF00400">
    <property type="entry name" value="WD40"/>
    <property type="match status" value="1"/>
</dbReference>
<organism evidence="13 14">
    <name type="scientific">Rhodotorula diobovata</name>
    <dbReference type="NCBI Taxonomy" id="5288"/>
    <lineage>
        <taxon>Eukaryota</taxon>
        <taxon>Fungi</taxon>
        <taxon>Dikarya</taxon>
        <taxon>Basidiomycota</taxon>
        <taxon>Pucciniomycotina</taxon>
        <taxon>Microbotryomycetes</taxon>
        <taxon>Sporidiobolales</taxon>
        <taxon>Sporidiobolaceae</taxon>
        <taxon>Rhodotorula</taxon>
    </lineage>
</organism>
<name>A0A5C5FSH8_9BASI</name>
<dbReference type="GO" id="GO:0051015">
    <property type="term" value="F:actin filament binding"/>
    <property type="evidence" value="ECO:0007669"/>
    <property type="project" value="TreeGrafter"/>
</dbReference>
<proteinExistence type="inferred from homology"/>
<dbReference type="PANTHER" id="PTHR10709:SF2">
    <property type="entry name" value="ACTIN-RELATED PROTEIN 2_3 COMPLEX SUBUNIT"/>
    <property type="match status" value="1"/>
</dbReference>
<dbReference type="GO" id="GO:0005885">
    <property type="term" value="C:Arp2/3 protein complex"/>
    <property type="evidence" value="ECO:0007669"/>
    <property type="project" value="InterPro"/>
</dbReference>
<comment type="similarity">
    <text evidence="2">Belongs to the WD repeat ARPC1 family.</text>
</comment>
<dbReference type="STRING" id="5288.A0A5C5FSH8"/>
<dbReference type="Proteomes" id="UP000311382">
    <property type="component" value="Unassembled WGS sequence"/>
</dbReference>
<dbReference type="OrthoDB" id="406844at2759"/>
<dbReference type="InterPro" id="IPR015943">
    <property type="entry name" value="WD40/YVTN_repeat-like_dom_sf"/>
</dbReference>
<feature type="domain" description="Anaphase-promoting complex subunit 4-like WD40" evidence="12">
    <location>
        <begin position="110"/>
        <end position="178"/>
    </location>
</feature>
<protein>
    <recommendedName>
        <fullName evidence="8">Arp2/3 complex 41 kDa subunit</fullName>
    </recommendedName>
    <alternativeName>
        <fullName evidence="9">p41-ARC</fullName>
    </alternativeName>
</protein>
<keyword evidence="3" id="KW-0963">Cytoplasm</keyword>
<dbReference type="InterPro" id="IPR036322">
    <property type="entry name" value="WD40_repeat_dom_sf"/>
</dbReference>
<evidence type="ECO:0000256" key="9">
    <source>
        <dbReference type="ARBA" id="ARBA00041789"/>
    </source>
</evidence>
<keyword evidence="7" id="KW-0206">Cytoskeleton</keyword>
<gene>
    <name evidence="13" type="ORF">DMC30DRAFT_297808</name>
</gene>
<feature type="region of interest" description="Disordered" evidence="11">
    <location>
        <begin position="316"/>
        <end position="341"/>
    </location>
</feature>
<reference evidence="13 14" key="1">
    <citation type="submission" date="2019-03" db="EMBL/GenBank/DDBJ databases">
        <title>Rhodosporidium diobovatum UCD-FST 08-225 genome sequencing, assembly, and annotation.</title>
        <authorList>
            <person name="Fakankun I.U."/>
            <person name="Fristensky B."/>
            <person name="Levin D.B."/>
        </authorList>
    </citation>
    <scope>NUCLEOTIDE SEQUENCE [LARGE SCALE GENOMIC DNA]</scope>
    <source>
        <strain evidence="13 14">UCD-FST 08-225</strain>
    </source>
</reference>
<dbReference type="Pfam" id="PF12894">
    <property type="entry name" value="ANAPC4_WD40"/>
    <property type="match status" value="1"/>
</dbReference>
<feature type="repeat" description="WD" evidence="10">
    <location>
        <begin position="49"/>
        <end position="90"/>
    </location>
</feature>
<evidence type="ECO:0000256" key="11">
    <source>
        <dbReference type="SAM" id="MobiDB-lite"/>
    </source>
</evidence>
<evidence type="ECO:0000256" key="7">
    <source>
        <dbReference type="ARBA" id="ARBA00023212"/>
    </source>
</evidence>
<dbReference type="PROSITE" id="PS50294">
    <property type="entry name" value="WD_REPEATS_REGION"/>
    <property type="match status" value="1"/>
</dbReference>
<evidence type="ECO:0000256" key="3">
    <source>
        <dbReference type="ARBA" id="ARBA00022490"/>
    </source>
</evidence>
<evidence type="ECO:0000256" key="2">
    <source>
        <dbReference type="ARBA" id="ARBA00006260"/>
    </source>
</evidence>
<evidence type="ECO:0000256" key="8">
    <source>
        <dbReference type="ARBA" id="ARBA00041244"/>
    </source>
</evidence>
<dbReference type="SUPFAM" id="SSF50978">
    <property type="entry name" value="WD40 repeat-like"/>
    <property type="match status" value="1"/>
</dbReference>
<evidence type="ECO:0000256" key="4">
    <source>
        <dbReference type="ARBA" id="ARBA00022574"/>
    </source>
</evidence>
<evidence type="ECO:0000256" key="10">
    <source>
        <dbReference type="PROSITE-ProRule" id="PRU00221"/>
    </source>
</evidence>
<feature type="compositionally biased region" description="Gly residues" evidence="11">
    <location>
        <begin position="329"/>
        <end position="341"/>
    </location>
</feature>
<accession>A0A5C5FSH8</accession>
<dbReference type="Gene3D" id="2.130.10.10">
    <property type="entry name" value="YVTN repeat-like/Quinoprotein amine dehydrogenase"/>
    <property type="match status" value="1"/>
</dbReference>
<keyword evidence="14" id="KW-1185">Reference proteome</keyword>
<dbReference type="PROSITE" id="PS50082">
    <property type="entry name" value="WD_REPEATS_2"/>
    <property type="match status" value="1"/>
</dbReference>
<evidence type="ECO:0000256" key="5">
    <source>
        <dbReference type="ARBA" id="ARBA00022737"/>
    </source>
</evidence>
<evidence type="ECO:0000256" key="6">
    <source>
        <dbReference type="ARBA" id="ARBA00023203"/>
    </source>
</evidence>
<comment type="caution">
    <text evidence="13">The sequence shown here is derived from an EMBL/GenBank/DDBJ whole genome shotgun (WGS) entry which is preliminary data.</text>
</comment>
<evidence type="ECO:0000256" key="1">
    <source>
        <dbReference type="ARBA" id="ARBA00004245"/>
    </source>
</evidence>
<evidence type="ECO:0000313" key="13">
    <source>
        <dbReference type="EMBL" id="TNY19595.1"/>
    </source>
</evidence>
<dbReference type="InterPro" id="IPR017383">
    <property type="entry name" value="ARPC1"/>
</dbReference>